<reference evidence="9 10" key="1">
    <citation type="submission" date="2017-09" db="EMBL/GenBank/DDBJ databases">
        <authorList>
            <person name="Lee N."/>
            <person name="Cho B.-K."/>
        </authorList>
    </citation>
    <scope>NUCLEOTIDE SEQUENCE [LARGE SCALE GENOMIC DNA]</scope>
    <source>
        <strain evidence="9 10">ATCC 19740</strain>
    </source>
</reference>
<dbReference type="InterPro" id="IPR001672">
    <property type="entry name" value="G6P_Isomerase"/>
</dbReference>
<dbReference type="EC" id="5.3.1.9" evidence="7"/>
<dbReference type="InterPro" id="IPR046348">
    <property type="entry name" value="SIS_dom_sf"/>
</dbReference>
<accession>A0ABX6BR68</accession>
<dbReference type="InterPro" id="IPR018189">
    <property type="entry name" value="Phosphoglucose_isomerase_CS"/>
</dbReference>
<evidence type="ECO:0000256" key="2">
    <source>
        <dbReference type="ARBA" id="ARBA00006604"/>
    </source>
</evidence>
<proteinExistence type="inferred from homology"/>
<feature type="active site" description="Proton donor" evidence="7">
    <location>
        <position position="359"/>
    </location>
</feature>
<dbReference type="PANTHER" id="PTHR11469">
    <property type="entry name" value="GLUCOSE-6-PHOSPHATE ISOMERASE"/>
    <property type="match status" value="1"/>
</dbReference>
<dbReference type="Gene3D" id="3.40.50.10490">
    <property type="entry name" value="Glucose-6-phosphate isomerase like protein, domain 1"/>
    <property type="match status" value="2"/>
</dbReference>
<comment type="similarity">
    <text evidence="2 7 8">Belongs to the GPI family.</text>
</comment>
<evidence type="ECO:0000313" key="10">
    <source>
        <dbReference type="Proteomes" id="UP000326029"/>
    </source>
</evidence>
<evidence type="ECO:0000313" key="9">
    <source>
        <dbReference type="EMBL" id="QEV36720.1"/>
    </source>
</evidence>
<dbReference type="InterPro" id="IPR035482">
    <property type="entry name" value="SIS_PGI_2"/>
</dbReference>
<evidence type="ECO:0000256" key="6">
    <source>
        <dbReference type="ARBA" id="ARBA00029321"/>
    </source>
</evidence>
<keyword evidence="10" id="KW-1185">Reference proteome</keyword>
<comment type="pathway">
    <text evidence="1 7 8">Carbohydrate degradation; glycolysis; D-glyceraldehyde 3-phosphate and glycerone phosphate from D-glucose: step 2/4.</text>
</comment>
<gene>
    <name evidence="7" type="primary">pgi</name>
    <name evidence="9" type="ORF">CP977_08650</name>
</gene>
<dbReference type="Pfam" id="PF00342">
    <property type="entry name" value="PGI"/>
    <property type="match status" value="1"/>
</dbReference>
<dbReference type="InterPro" id="IPR035476">
    <property type="entry name" value="SIS_PGI_1"/>
</dbReference>
<keyword evidence="3 7" id="KW-0312">Gluconeogenesis</keyword>
<name>A0ABX6BR68_9ACTN</name>
<evidence type="ECO:0000256" key="5">
    <source>
        <dbReference type="ARBA" id="ARBA00023235"/>
    </source>
</evidence>
<comment type="pathway">
    <text evidence="7">Carbohydrate biosynthesis; gluconeogenesis.</text>
</comment>
<protein>
    <recommendedName>
        <fullName evidence="7">Glucose-6-phosphate isomerase</fullName>
        <shortName evidence="7">GPI</shortName>
        <ecNumber evidence="7">5.3.1.9</ecNumber>
    </recommendedName>
    <alternativeName>
        <fullName evidence="7">Phosphoglucose isomerase</fullName>
        <shortName evidence="7">PGI</shortName>
    </alternativeName>
    <alternativeName>
        <fullName evidence="7">Phosphohexose isomerase</fullName>
        <shortName evidence="7">PHI</shortName>
    </alternativeName>
</protein>
<evidence type="ECO:0000256" key="3">
    <source>
        <dbReference type="ARBA" id="ARBA00022432"/>
    </source>
</evidence>
<evidence type="ECO:0000256" key="4">
    <source>
        <dbReference type="ARBA" id="ARBA00023152"/>
    </source>
</evidence>
<dbReference type="PANTHER" id="PTHR11469:SF1">
    <property type="entry name" value="GLUCOSE-6-PHOSPHATE ISOMERASE"/>
    <property type="match status" value="1"/>
</dbReference>
<dbReference type="InterPro" id="IPR023096">
    <property type="entry name" value="G6P_Isomerase_C"/>
</dbReference>
<feature type="active site" evidence="7">
    <location>
        <position position="390"/>
    </location>
</feature>
<dbReference type="Gene3D" id="1.10.1390.10">
    <property type="match status" value="1"/>
</dbReference>
<dbReference type="PROSITE" id="PS00174">
    <property type="entry name" value="P_GLUCOSE_ISOMERASE_2"/>
    <property type="match status" value="1"/>
</dbReference>
<evidence type="ECO:0000256" key="1">
    <source>
        <dbReference type="ARBA" id="ARBA00004926"/>
    </source>
</evidence>
<keyword evidence="7" id="KW-0963">Cytoplasm</keyword>
<comment type="subcellular location">
    <subcellularLocation>
        <location evidence="7">Cytoplasm</location>
    </subcellularLocation>
</comment>
<dbReference type="NCBIfam" id="NF001211">
    <property type="entry name" value="PRK00179.1"/>
    <property type="match status" value="1"/>
</dbReference>
<dbReference type="EMBL" id="CP023693">
    <property type="protein sequence ID" value="QEV36720.1"/>
    <property type="molecule type" value="Genomic_DNA"/>
</dbReference>
<dbReference type="Proteomes" id="UP000326029">
    <property type="component" value="Chromosome"/>
</dbReference>
<dbReference type="CDD" id="cd05016">
    <property type="entry name" value="SIS_PGI_2"/>
    <property type="match status" value="1"/>
</dbReference>
<dbReference type="PRINTS" id="PR00662">
    <property type="entry name" value="G6PISOMERASE"/>
</dbReference>
<comment type="function">
    <text evidence="7">Catalyzes the reversible isomerization of glucose-6-phosphate to fructose-6-phosphate.</text>
</comment>
<keyword evidence="5 7" id="KW-0413">Isomerase</keyword>
<evidence type="ECO:0000256" key="8">
    <source>
        <dbReference type="RuleBase" id="RU000612"/>
    </source>
</evidence>
<dbReference type="PROSITE" id="PS51463">
    <property type="entry name" value="P_GLUCOSE_ISOMERASE_3"/>
    <property type="match status" value="1"/>
</dbReference>
<keyword evidence="4 7" id="KW-0324">Glycolysis</keyword>
<dbReference type="GO" id="GO:0004347">
    <property type="term" value="F:glucose-6-phosphate isomerase activity"/>
    <property type="evidence" value="ECO:0007669"/>
    <property type="project" value="UniProtKB-EC"/>
</dbReference>
<dbReference type="HAMAP" id="MF_00473">
    <property type="entry name" value="G6P_isomerase"/>
    <property type="match status" value="1"/>
</dbReference>
<feature type="active site" evidence="7">
    <location>
        <position position="514"/>
    </location>
</feature>
<evidence type="ECO:0000256" key="7">
    <source>
        <dbReference type="HAMAP-Rule" id="MF_00473"/>
    </source>
</evidence>
<dbReference type="SUPFAM" id="SSF53697">
    <property type="entry name" value="SIS domain"/>
    <property type="match status" value="1"/>
</dbReference>
<comment type="catalytic activity">
    <reaction evidence="6 7 8">
        <text>alpha-D-glucose 6-phosphate = beta-D-fructose 6-phosphate</text>
        <dbReference type="Rhea" id="RHEA:11816"/>
        <dbReference type="ChEBI" id="CHEBI:57634"/>
        <dbReference type="ChEBI" id="CHEBI:58225"/>
        <dbReference type="EC" id="5.3.1.9"/>
    </reaction>
</comment>
<organism evidence="9 10">
    <name type="scientific">Streptomyces cinereoruber</name>
    <dbReference type="NCBI Taxonomy" id="67260"/>
    <lineage>
        <taxon>Bacteria</taxon>
        <taxon>Bacillati</taxon>
        <taxon>Actinomycetota</taxon>
        <taxon>Actinomycetes</taxon>
        <taxon>Kitasatosporales</taxon>
        <taxon>Streptomycetaceae</taxon>
        <taxon>Streptomyces</taxon>
    </lineage>
</organism>
<dbReference type="CDD" id="cd05015">
    <property type="entry name" value="SIS_PGI_1"/>
    <property type="match status" value="1"/>
</dbReference>
<sequence length="550" mass="60595">MTGEGRTRLNRLPEWAALGKHREQLGEPHLRELFAADPTRGTDLTLRVGDLYLDYSKHLVTGETLTLLRELAAATGVAELRDAMFRGEKINTTEDRAVLHTALRAPRDAVIEVDGENVVPGVHAVLDRMGDFADKVRAGEWTGHTGRPIKNVVNIGIGGSDLGPAMAYEVLRSYTRRDLTLRFVSNVDGADLHEAVHDLDPAETLFVVASKTFTTIETITNATSARDWLLTGLDAGQEAVARHFVALSTNAEKVEEFGIDTANMFEFWDWVGGRYSYDSAIGLSLMIAIGPERFREMLDGFHLVDEHFRTAPPEENAPLLLGLLGVWYGNFFDAQSHAVLPYSHYLSKFTAYLQQLDMESNGKSVDREGNRVDWQTGPVVWGTPGTNGQHAYYQLIHQGTKLVPADFIGFARPVDDLEPGLVAQHDLLMANFFAQTQALAFGKTPEEVRAEGVPEELVPHKTFRGDHPTTTILADALTPSVLGQLIALYEHKVFVQGAIWNIDSFDQWGVELGKVLAKRIEPVLTTGEGAEELDGSTAGLVAAYRSLRGR</sequence>